<name>A0A3S3A9Q5_9NOCA</name>
<accession>A0A3S3A9Q5</accession>
<keyword evidence="1" id="KW-0812">Transmembrane</keyword>
<feature type="transmembrane region" description="Helical" evidence="1">
    <location>
        <begin position="13"/>
        <end position="38"/>
    </location>
</feature>
<comment type="caution">
    <text evidence="2">The sequence shown here is derived from an EMBL/GenBank/DDBJ whole genome shotgun (WGS) entry which is preliminary data.</text>
</comment>
<dbReference type="Proteomes" id="UP000283479">
    <property type="component" value="Unassembled WGS sequence"/>
</dbReference>
<organism evidence="2 3">
    <name type="scientific">Rhodococcus xishaensis</name>
    <dbReference type="NCBI Taxonomy" id="2487364"/>
    <lineage>
        <taxon>Bacteria</taxon>
        <taxon>Bacillati</taxon>
        <taxon>Actinomycetota</taxon>
        <taxon>Actinomycetes</taxon>
        <taxon>Mycobacteriales</taxon>
        <taxon>Nocardiaceae</taxon>
        <taxon>Rhodococcus</taxon>
    </lineage>
</organism>
<keyword evidence="3" id="KW-1185">Reference proteome</keyword>
<keyword evidence="1" id="KW-1133">Transmembrane helix</keyword>
<dbReference type="AlphaFoldDB" id="A0A3S3A9Q5"/>
<dbReference type="OrthoDB" id="3748887at2"/>
<dbReference type="EMBL" id="RKLO01000003">
    <property type="protein sequence ID" value="RVW02982.1"/>
    <property type="molecule type" value="Genomic_DNA"/>
</dbReference>
<dbReference type="RefSeq" id="WP_127953519.1">
    <property type="nucleotide sequence ID" value="NZ_RKLO01000003.1"/>
</dbReference>
<gene>
    <name evidence="2" type="ORF">EGT50_09725</name>
</gene>
<evidence type="ECO:0000313" key="3">
    <source>
        <dbReference type="Proteomes" id="UP000283479"/>
    </source>
</evidence>
<reference evidence="2 3" key="1">
    <citation type="submission" date="2018-11" db="EMBL/GenBank/DDBJ databases">
        <title>Rhodococcus spongicola sp. nov. and Rhodococcus xishaensis sp. nov. from marine sponges.</title>
        <authorList>
            <person name="Li L."/>
            <person name="Lin H.W."/>
        </authorList>
    </citation>
    <scope>NUCLEOTIDE SEQUENCE [LARGE SCALE GENOMIC DNA]</scope>
    <source>
        <strain evidence="2 3">LHW51113</strain>
    </source>
</reference>
<sequence>MMWNDGIGYGWSWGGWVLMVLAMVAFWTLVIVAVMALFRSIRTDRSPYGTNDTTNRRSADEILDERFARGEIDVDEYRIRRDHLRAAQEH</sequence>
<evidence type="ECO:0000256" key="1">
    <source>
        <dbReference type="SAM" id="Phobius"/>
    </source>
</evidence>
<keyword evidence="1" id="KW-0472">Membrane</keyword>
<protein>
    <submittedName>
        <fullName evidence="2">SHOCT domain-containing protein</fullName>
    </submittedName>
</protein>
<evidence type="ECO:0000313" key="2">
    <source>
        <dbReference type="EMBL" id="RVW02982.1"/>
    </source>
</evidence>
<proteinExistence type="predicted"/>